<protein>
    <recommendedName>
        <fullName evidence="3">CPXV181 protein</fullName>
    </recommendedName>
</protein>
<accession>A0A1C9KCH6</accession>
<proteinExistence type="predicted"/>
<dbReference type="Proteomes" id="UP000203649">
    <property type="component" value="Segment"/>
</dbReference>
<evidence type="ECO:0008006" key="3">
    <source>
        <dbReference type="Google" id="ProtNLM"/>
    </source>
</evidence>
<evidence type="ECO:0000313" key="2">
    <source>
        <dbReference type="Proteomes" id="UP000203649"/>
    </source>
</evidence>
<sequence length="74" mass="8460">MDKIKITIDSKVSNVITISYSLEKITIDVVPKKKKEPVQIITLDEEKDPPKTDEKDIKEIIDVTDDDMDVENSQ</sequence>
<evidence type="ECO:0000313" key="1">
    <source>
        <dbReference type="EMBL" id="AOP31854.1"/>
    </source>
</evidence>
<dbReference type="RefSeq" id="YP_009281912.1">
    <property type="nucleotide sequence ID" value="NC_031033.1"/>
</dbReference>
<dbReference type="KEGG" id="vg:29064111"/>
<name>A0A1C9KCH6_9POXV</name>
<organism evidence="1 2">
    <name type="scientific">Volepox virus</name>
    <dbReference type="NCBI Taxonomy" id="28874"/>
    <lineage>
        <taxon>Viruses</taxon>
        <taxon>Varidnaviria</taxon>
        <taxon>Bamfordvirae</taxon>
        <taxon>Nucleocytoviricota</taxon>
        <taxon>Pokkesviricetes</taxon>
        <taxon>Chitovirales</taxon>
        <taxon>Poxviridae</taxon>
        <taxon>Chordopoxvirinae</taxon>
        <taxon>Orthopoxvirus</taxon>
        <taxon>Orthopoxvirus volepox</taxon>
    </lineage>
</organism>
<keyword evidence="2" id="KW-1185">Reference proteome</keyword>
<dbReference type="EMBL" id="KU749311">
    <property type="protein sequence ID" value="AOP31854.1"/>
    <property type="molecule type" value="Genomic_DNA"/>
</dbReference>
<reference evidence="1 2" key="1">
    <citation type="journal article" date="2016" name="Virus Genes">
        <title>The genomes of three North American orthopoxviruses.</title>
        <authorList>
            <person name="Smithson C."/>
            <person name="Tang N."/>
            <person name="Sammons S."/>
            <person name="Frace M."/>
            <person name="Batra D."/>
            <person name="Li Y."/>
            <person name="Emerson G.L."/>
            <person name="Carroll D.S."/>
            <person name="Upton C."/>
        </authorList>
    </citation>
    <scope>NUCLEOTIDE SEQUENCE [LARGE SCALE GENOMIC DNA]</scope>
    <source>
        <strain evidence="1 2">CA</strain>
    </source>
</reference>
<gene>
    <name evidence="1" type="ORF">VPXV-CA-164</name>
</gene>
<dbReference type="GeneID" id="29064111"/>